<name>A0AAN6S446_9PEZI</name>
<dbReference type="InterPro" id="IPR036514">
    <property type="entry name" value="SGNH_hydro_sf"/>
</dbReference>
<dbReference type="Pfam" id="PF13472">
    <property type="entry name" value="Lipase_GDSL_2"/>
    <property type="match status" value="1"/>
</dbReference>
<dbReference type="CDD" id="cd01823">
    <property type="entry name" value="SEST_like"/>
    <property type="match status" value="1"/>
</dbReference>
<dbReference type="PANTHER" id="PTHR37981:SF1">
    <property type="entry name" value="SGNH HYDROLASE-TYPE ESTERASE DOMAIN-CONTAINING PROTEIN"/>
    <property type="match status" value="1"/>
</dbReference>
<accession>A0AAN6S446</accession>
<organism evidence="2 3">
    <name type="scientific">Diplogelasinospora grovesii</name>
    <dbReference type="NCBI Taxonomy" id="303347"/>
    <lineage>
        <taxon>Eukaryota</taxon>
        <taxon>Fungi</taxon>
        <taxon>Dikarya</taxon>
        <taxon>Ascomycota</taxon>
        <taxon>Pezizomycotina</taxon>
        <taxon>Sordariomycetes</taxon>
        <taxon>Sordariomycetidae</taxon>
        <taxon>Sordariales</taxon>
        <taxon>Diplogelasinosporaceae</taxon>
        <taxon>Diplogelasinospora</taxon>
    </lineage>
</organism>
<comment type="caution">
    <text evidence="2">The sequence shown here is derived from an EMBL/GenBank/DDBJ whole genome shotgun (WGS) entry which is preliminary data.</text>
</comment>
<evidence type="ECO:0000313" key="2">
    <source>
        <dbReference type="EMBL" id="KAK3940427.1"/>
    </source>
</evidence>
<keyword evidence="3" id="KW-1185">Reference proteome</keyword>
<dbReference type="PANTHER" id="PTHR37981">
    <property type="entry name" value="LIPASE 2"/>
    <property type="match status" value="1"/>
</dbReference>
<sequence>MPRQDADFDETDLTFISNLAAIGDSYSAGIGAGDRLGNIGQALDKQSDWACSRYDHSYPYLVYGDPRFGDGYPNFQFLSCSGAVTVDVLEHQIPNLNGNQDAIMLSISGNDVELTNILNQCIYQWAVFNWEQVAVAEIASKFKDKYDWAAEYDFFPLGRGCDGQLSRTADLIASSAFSSSLDAVLSAAKAKLASGGKIYWTGYAKFFAEDLSSDCDSVTWTTWIHVSGLQSQPTQYLTSDHRRTMNSLVDQVNAQLAAAAERAGDSVIFVNYNRYVSEFGSPRDGLGAGLGWDGRARGVVLKCL</sequence>
<dbReference type="GO" id="GO:0006629">
    <property type="term" value="P:lipid metabolic process"/>
    <property type="evidence" value="ECO:0007669"/>
    <property type="project" value="TreeGrafter"/>
</dbReference>
<feature type="domain" description="SGNH hydrolase-type esterase" evidence="1">
    <location>
        <begin position="21"/>
        <end position="283"/>
    </location>
</feature>
<dbReference type="Gene3D" id="3.40.50.1110">
    <property type="entry name" value="SGNH hydrolase"/>
    <property type="match status" value="1"/>
</dbReference>
<dbReference type="InterPro" id="IPR013830">
    <property type="entry name" value="SGNH_hydro"/>
</dbReference>
<evidence type="ECO:0000313" key="3">
    <source>
        <dbReference type="Proteomes" id="UP001303473"/>
    </source>
</evidence>
<gene>
    <name evidence="2" type="ORF">QBC46DRAFT_260918</name>
</gene>
<protein>
    <submittedName>
        <fullName evidence="2">SGNH hydrolase-type esterase domain-containing protein</fullName>
    </submittedName>
</protein>
<reference evidence="3" key="1">
    <citation type="journal article" date="2023" name="Mol. Phylogenet. Evol.">
        <title>Genome-scale phylogeny and comparative genomics of the fungal order Sordariales.</title>
        <authorList>
            <person name="Hensen N."/>
            <person name="Bonometti L."/>
            <person name="Westerberg I."/>
            <person name="Brannstrom I.O."/>
            <person name="Guillou S."/>
            <person name="Cros-Aarteil S."/>
            <person name="Calhoun S."/>
            <person name="Haridas S."/>
            <person name="Kuo A."/>
            <person name="Mondo S."/>
            <person name="Pangilinan J."/>
            <person name="Riley R."/>
            <person name="LaButti K."/>
            <person name="Andreopoulos B."/>
            <person name="Lipzen A."/>
            <person name="Chen C."/>
            <person name="Yan M."/>
            <person name="Daum C."/>
            <person name="Ng V."/>
            <person name="Clum A."/>
            <person name="Steindorff A."/>
            <person name="Ohm R.A."/>
            <person name="Martin F."/>
            <person name="Silar P."/>
            <person name="Natvig D.O."/>
            <person name="Lalanne C."/>
            <person name="Gautier V."/>
            <person name="Ament-Velasquez S.L."/>
            <person name="Kruys A."/>
            <person name="Hutchinson M.I."/>
            <person name="Powell A.J."/>
            <person name="Barry K."/>
            <person name="Miller A.N."/>
            <person name="Grigoriev I.V."/>
            <person name="Debuchy R."/>
            <person name="Gladieux P."/>
            <person name="Hiltunen Thoren M."/>
            <person name="Johannesson H."/>
        </authorList>
    </citation>
    <scope>NUCLEOTIDE SEQUENCE [LARGE SCALE GENOMIC DNA]</scope>
    <source>
        <strain evidence="3">CBS 340.73</strain>
    </source>
</reference>
<dbReference type="SUPFAM" id="SSF52266">
    <property type="entry name" value="SGNH hydrolase"/>
    <property type="match status" value="1"/>
</dbReference>
<evidence type="ECO:0000259" key="1">
    <source>
        <dbReference type="Pfam" id="PF13472"/>
    </source>
</evidence>
<dbReference type="InterPro" id="IPR037460">
    <property type="entry name" value="SEST-like"/>
</dbReference>
<dbReference type="EMBL" id="MU853796">
    <property type="protein sequence ID" value="KAK3940427.1"/>
    <property type="molecule type" value="Genomic_DNA"/>
</dbReference>
<dbReference type="Proteomes" id="UP001303473">
    <property type="component" value="Unassembled WGS sequence"/>
</dbReference>
<proteinExistence type="predicted"/>
<keyword evidence="2" id="KW-0378">Hydrolase</keyword>
<dbReference type="GO" id="GO:0016788">
    <property type="term" value="F:hydrolase activity, acting on ester bonds"/>
    <property type="evidence" value="ECO:0007669"/>
    <property type="project" value="InterPro"/>
</dbReference>
<dbReference type="AlphaFoldDB" id="A0AAN6S446"/>